<keyword evidence="1" id="KW-0472">Membrane</keyword>
<sequence>MGRWDHTFGAAGLVALTVVTAVGITLAMTFQSMPPRAGMPVVVFAAPWQGGAEALVVASGGALIAPWASGRLAALASYEGEIPVDTLGRLGAWAVTDGEAIAAICGAPN</sequence>
<organism evidence="2 3">
    <name type="scientific">Sagittula salina</name>
    <dbReference type="NCBI Taxonomy" id="2820268"/>
    <lineage>
        <taxon>Bacteria</taxon>
        <taxon>Pseudomonadati</taxon>
        <taxon>Pseudomonadota</taxon>
        <taxon>Alphaproteobacteria</taxon>
        <taxon>Rhodobacterales</taxon>
        <taxon>Roseobacteraceae</taxon>
        <taxon>Sagittula</taxon>
    </lineage>
</organism>
<keyword evidence="1" id="KW-0812">Transmembrane</keyword>
<keyword evidence="1" id="KW-1133">Transmembrane helix</keyword>
<evidence type="ECO:0000313" key="3">
    <source>
        <dbReference type="Proteomes" id="UP000675940"/>
    </source>
</evidence>
<reference evidence="2" key="1">
    <citation type="submission" date="2021-03" db="EMBL/GenBank/DDBJ databases">
        <title>Sagittula salina sp. nov. strain M10.9X isolated from the marine waste.</title>
        <authorList>
            <person name="Satari L."/>
            <person name="Molina-Menor E."/>
            <person name="Vidal-Verdu A."/>
            <person name="Pascual J."/>
            <person name="Pereto J."/>
            <person name="Porcar M."/>
        </authorList>
    </citation>
    <scope>NUCLEOTIDE SEQUENCE</scope>
    <source>
        <strain evidence="2">M10.9X</strain>
    </source>
</reference>
<dbReference type="EMBL" id="JAGISH010000002">
    <property type="protein sequence ID" value="MBP0482045.1"/>
    <property type="molecule type" value="Genomic_DNA"/>
</dbReference>
<comment type="caution">
    <text evidence="2">The sequence shown here is derived from an EMBL/GenBank/DDBJ whole genome shotgun (WGS) entry which is preliminary data.</text>
</comment>
<dbReference type="AlphaFoldDB" id="A0A940S2U2"/>
<gene>
    <name evidence="2" type="ORF">J5474_06010</name>
</gene>
<dbReference type="RefSeq" id="WP_209359888.1">
    <property type="nucleotide sequence ID" value="NZ_JAGISH010000002.1"/>
</dbReference>
<feature type="transmembrane region" description="Helical" evidence="1">
    <location>
        <begin position="6"/>
        <end position="30"/>
    </location>
</feature>
<protein>
    <submittedName>
        <fullName evidence="2">Uncharacterized protein</fullName>
    </submittedName>
</protein>
<dbReference type="Proteomes" id="UP000675940">
    <property type="component" value="Unassembled WGS sequence"/>
</dbReference>
<evidence type="ECO:0000313" key="2">
    <source>
        <dbReference type="EMBL" id="MBP0482045.1"/>
    </source>
</evidence>
<name>A0A940S2U2_9RHOB</name>
<accession>A0A940S2U2</accession>
<keyword evidence="3" id="KW-1185">Reference proteome</keyword>
<proteinExistence type="predicted"/>
<evidence type="ECO:0000256" key="1">
    <source>
        <dbReference type="SAM" id="Phobius"/>
    </source>
</evidence>